<sequence length="198" mass="19540">MNRRRAILGACGIAVGAALLAGCGVPTTGVVDVGAPATGLPQPPPASALVVVYLVADGHLAAVWRKAPGAADPAAWAMRLLFAGPSPEEARKHLTTHLPRPPGTVEVQVDRSSMTVRLPSGVAAPDGLGMQQVACTAAAFRMPVPTAAPGASGGASGAASGSASRAAQARSRRVTVTGTGWSRDATCTSPSLAAPPAG</sequence>
<dbReference type="OrthoDB" id="3474228at2"/>
<feature type="region of interest" description="Disordered" evidence="1">
    <location>
        <begin position="148"/>
        <end position="198"/>
    </location>
</feature>
<reference evidence="2 3" key="1">
    <citation type="submission" date="2016-10" db="EMBL/GenBank/DDBJ databases">
        <authorList>
            <person name="de Groot N.N."/>
        </authorList>
    </citation>
    <scope>NUCLEOTIDE SEQUENCE [LARGE SCALE GENOMIC DNA]</scope>
    <source>
        <strain evidence="2 3">CGMCC 4.2022</strain>
    </source>
</reference>
<dbReference type="RefSeq" id="WP_093788338.1">
    <property type="nucleotide sequence ID" value="NZ_FNIE01000024.1"/>
</dbReference>
<name>A0A1H0RYA1_9ACTN</name>
<dbReference type="PROSITE" id="PS51257">
    <property type="entry name" value="PROKAR_LIPOPROTEIN"/>
    <property type="match status" value="1"/>
</dbReference>
<accession>A0A1H0RYA1</accession>
<dbReference type="Proteomes" id="UP000199341">
    <property type="component" value="Unassembled WGS sequence"/>
</dbReference>
<keyword evidence="3" id="KW-1185">Reference proteome</keyword>
<dbReference type="AlphaFoldDB" id="A0A1H0RYA1"/>
<dbReference type="STRING" id="310781.SAMN05216259_12446"/>
<feature type="compositionally biased region" description="Polar residues" evidence="1">
    <location>
        <begin position="174"/>
        <end position="191"/>
    </location>
</feature>
<evidence type="ECO:0000256" key="1">
    <source>
        <dbReference type="SAM" id="MobiDB-lite"/>
    </source>
</evidence>
<dbReference type="EMBL" id="FNIE01000024">
    <property type="protein sequence ID" value="SDP33996.1"/>
    <property type="molecule type" value="Genomic_DNA"/>
</dbReference>
<feature type="compositionally biased region" description="Low complexity" evidence="1">
    <location>
        <begin position="157"/>
        <end position="169"/>
    </location>
</feature>
<evidence type="ECO:0000313" key="2">
    <source>
        <dbReference type="EMBL" id="SDP33996.1"/>
    </source>
</evidence>
<evidence type="ECO:0008006" key="4">
    <source>
        <dbReference type="Google" id="ProtNLM"/>
    </source>
</evidence>
<organism evidence="2 3">
    <name type="scientific">Actinacidiphila guanduensis</name>
    <dbReference type="NCBI Taxonomy" id="310781"/>
    <lineage>
        <taxon>Bacteria</taxon>
        <taxon>Bacillati</taxon>
        <taxon>Actinomycetota</taxon>
        <taxon>Actinomycetes</taxon>
        <taxon>Kitasatosporales</taxon>
        <taxon>Streptomycetaceae</taxon>
        <taxon>Actinacidiphila</taxon>
    </lineage>
</organism>
<evidence type="ECO:0000313" key="3">
    <source>
        <dbReference type="Proteomes" id="UP000199341"/>
    </source>
</evidence>
<dbReference type="PROSITE" id="PS51318">
    <property type="entry name" value="TAT"/>
    <property type="match status" value="1"/>
</dbReference>
<protein>
    <recommendedName>
        <fullName evidence="4">Sporulation and spore germination</fullName>
    </recommendedName>
</protein>
<gene>
    <name evidence="2" type="ORF">SAMN05216259_12446</name>
</gene>
<dbReference type="InterPro" id="IPR006311">
    <property type="entry name" value="TAT_signal"/>
</dbReference>
<proteinExistence type="predicted"/>